<name>A0A2S7IGS4_9BACT</name>
<dbReference type="RefSeq" id="WP_104715202.1">
    <property type="nucleotide sequence ID" value="NZ_PTRA01000005.1"/>
</dbReference>
<gene>
    <name evidence="1" type="ORF">C5O19_20160</name>
</gene>
<sequence>MLLDSCQVLDDVFPTKSSTTPPPPRIACWGDSLTFGKGGTPYPTVLANELPNYTIKNFGIDGQVSRAIVARQGGIPLTLSVEGNAFNGAGAVKVTKLSTQLLSTVANNLTMTLKGRVNEVPCTLTRTAKGGGEAQVESYTLTPTESSTVAVPTDSVFISDDAVAYQSSIQVLWLGRNDVPDFDGIVNLIDNCINYLPNPKFYLVLGILMSNLETKGTAGYKQISDFNALLQRRYGSNFVPMTPPTADELKAVGYTPTAQDQAQLAQDIFPAGVRSDYLHLNSLGYQIIARRIKDKLVAKNWYVQQAK</sequence>
<protein>
    <recommendedName>
        <fullName evidence="3">SGNH hydrolase-type esterase domain-containing protein</fullName>
    </recommendedName>
</protein>
<evidence type="ECO:0000313" key="2">
    <source>
        <dbReference type="Proteomes" id="UP000239590"/>
    </source>
</evidence>
<keyword evidence="2" id="KW-1185">Reference proteome</keyword>
<dbReference type="SUPFAM" id="SSF52266">
    <property type="entry name" value="SGNH hydrolase"/>
    <property type="match status" value="2"/>
</dbReference>
<dbReference type="InterPro" id="IPR036514">
    <property type="entry name" value="SGNH_hydro_sf"/>
</dbReference>
<dbReference type="Proteomes" id="UP000239590">
    <property type="component" value="Unassembled WGS sequence"/>
</dbReference>
<dbReference type="Gene3D" id="3.40.50.1110">
    <property type="entry name" value="SGNH hydrolase"/>
    <property type="match status" value="2"/>
</dbReference>
<dbReference type="OrthoDB" id="928470at2"/>
<dbReference type="GO" id="GO:0016788">
    <property type="term" value="F:hydrolase activity, acting on ester bonds"/>
    <property type="evidence" value="ECO:0007669"/>
    <property type="project" value="UniProtKB-ARBA"/>
</dbReference>
<evidence type="ECO:0008006" key="3">
    <source>
        <dbReference type="Google" id="ProtNLM"/>
    </source>
</evidence>
<accession>A0A2S7IGS4</accession>
<dbReference type="AlphaFoldDB" id="A0A2S7IGS4"/>
<evidence type="ECO:0000313" key="1">
    <source>
        <dbReference type="EMBL" id="PQA54874.1"/>
    </source>
</evidence>
<proteinExistence type="predicted"/>
<comment type="caution">
    <text evidence="1">The sequence shown here is derived from an EMBL/GenBank/DDBJ whole genome shotgun (WGS) entry which is preliminary data.</text>
</comment>
<organism evidence="1 2">
    <name type="scientific">Siphonobacter curvatus</name>
    <dbReference type="NCBI Taxonomy" id="2094562"/>
    <lineage>
        <taxon>Bacteria</taxon>
        <taxon>Pseudomonadati</taxon>
        <taxon>Bacteroidota</taxon>
        <taxon>Cytophagia</taxon>
        <taxon>Cytophagales</taxon>
        <taxon>Cytophagaceae</taxon>
        <taxon>Siphonobacter</taxon>
    </lineage>
</organism>
<dbReference type="EMBL" id="PTRA01000005">
    <property type="protein sequence ID" value="PQA54874.1"/>
    <property type="molecule type" value="Genomic_DNA"/>
</dbReference>
<reference evidence="2" key="1">
    <citation type="submission" date="2018-02" db="EMBL/GenBank/DDBJ databases">
        <title>Genome sequencing of Solimonas sp. HR-BB.</title>
        <authorList>
            <person name="Lee Y."/>
            <person name="Jeon C.O."/>
        </authorList>
    </citation>
    <scope>NUCLEOTIDE SEQUENCE [LARGE SCALE GENOMIC DNA]</scope>
    <source>
        <strain evidence="2">HR-U</strain>
    </source>
</reference>